<evidence type="ECO:0000259" key="2">
    <source>
        <dbReference type="Pfam" id="PF07853"/>
    </source>
</evidence>
<name>A0ABW0LNR8_9BACL</name>
<reference evidence="4" key="1">
    <citation type="journal article" date="2019" name="Int. J. Syst. Evol. Microbiol.">
        <title>The Global Catalogue of Microorganisms (GCM) 10K type strain sequencing project: providing services to taxonomists for standard genome sequencing and annotation.</title>
        <authorList>
            <consortium name="The Broad Institute Genomics Platform"/>
            <consortium name="The Broad Institute Genome Sequencing Center for Infectious Disease"/>
            <person name="Wu L."/>
            <person name="Ma J."/>
        </authorList>
    </citation>
    <scope>NUCLEOTIDE SEQUENCE [LARGE SCALE GENOMIC DNA]</scope>
    <source>
        <strain evidence="4">CCUG 57113</strain>
    </source>
</reference>
<evidence type="ECO:0000313" key="4">
    <source>
        <dbReference type="Proteomes" id="UP001596105"/>
    </source>
</evidence>
<keyword evidence="1" id="KW-0812">Transmembrane</keyword>
<sequence length="169" mass="18646">MSVTPTHRPKLDIPVSPSERALRLAGWLLLIGTFVYVGISWVDLPSRVPMHFNGRGEIDGWGSKWTLWIVPVISAILFIGLNQLSRIPHKFNYPVAITADNAAFQYALSRRLLAWVNLEMVAIFAFVAWVPVHAAEGGGDGIGPWSVLVILAVIIGTLAIYMVRAFKGR</sequence>
<comment type="caution">
    <text evidence="3">The sequence shown here is derived from an EMBL/GenBank/DDBJ whole genome shotgun (WGS) entry which is preliminary data.</text>
</comment>
<keyword evidence="1" id="KW-0472">Membrane</keyword>
<feature type="domain" description="DUF1648" evidence="2">
    <location>
        <begin position="28"/>
        <end position="73"/>
    </location>
</feature>
<gene>
    <name evidence="3" type="ORF">ACFPPD_01755</name>
</gene>
<evidence type="ECO:0000256" key="1">
    <source>
        <dbReference type="SAM" id="Phobius"/>
    </source>
</evidence>
<dbReference type="Pfam" id="PF07853">
    <property type="entry name" value="DUF1648"/>
    <property type="match status" value="1"/>
</dbReference>
<feature type="transmembrane region" description="Helical" evidence="1">
    <location>
        <begin position="21"/>
        <end position="42"/>
    </location>
</feature>
<keyword evidence="4" id="KW-1185">Reference proteome</keyword>
<dbReference type="Proteomes" id="UP001596105">
    <property type="component" value="Unassembled WGS sequence"/>
</dbReference>
<proteinExistence type="predicted"/>
<feature type="transmembrane region" description="Helical" evidence="1">
    <location>
        <begin position="62"/>
        <end position="81"/>
    </location>
</feature>
<dbReference type="InterPro" id="IPR012867">
    <property type="entry name" value="DUF1648"/>
</dbReference>
<evidence type="ECO:0000313" key="3">
    <source>
        <dbReference type="EMBL" id="MFC5467424.1"/>
    </source>
</evidence>
<dbReference type="EMBL" id="JBHSMH010000004">
    <property type="protein sequence ID" value="MFC5467424.1"/>
    <property type="molecule type" value="Genomic_DNA"/>
</dbReference>
<protein>
    <submittedName>
        <fullName evidence="3">DUF1648 domain-containing protein</fullName>
    </submittedName>
</protein>
<feature type="transmembrane region" description="Helical" evidence="1">
    <location>
        <begin position="142"/>
        <end position="163"/>
    </location>
</feature>
<organism evidence="3 4">
    <name type="scientific">Cohnella suwonensis</name>
    <dbReference type="NCBI Taxonomy" id="696072"/>
    <lineage>
        <taxon>Bacteria</taxon>
        <taxon>Bacillati</taxon>
        <taxon>Bacillota</taxon>
        <taxon>Bacilli</taxon>
        <taxon>Bacillales</taxon>
        <taxon>Paenibacillaceae</taxon>
        <taxon>Cohnella</taxon>
    </lineage>
</organism>
<keyword evidence="1" id="KW-1133">Transmembrane helix</keyword>
<accession>A0ABW0LNR8</accession>
<feature type="transmembrane region" description="Helical" evidence="1">
    <location>
        <begin position="112"/>
        <end position="130"/>
    </location>
</feature>
<dbReference type="RefSeq" id="WP_209747239.1">
    <property type="nucleotide sequence ID" value="NZ_JBHSMH010000004.1"/>
</dbReference>